<dbReference type="GeneID" id="61524411"/>
<dbReference type="RefSeq" id="WP_021196865.1">
    <property type="nucleotide sequence ID" value="NZ_CP012605.1"/>
</dbReference>
<sequence>MTNTVDHKREDDVVDRFSRRLHKRFGEVFSRNEEHPNFAATPLGGQDKALADYLLAGKGRYCLIEFKADEDAALAETKKPLRHALCRTFQKRAATMARAEDIHFIGWGTKQELRAPSLPQPETLLGVSLSAYPGKVCPLIGHNVRASAFETMTQDAFIDKFIDGEVVGSDAKRFDKYVGELFKLAETDEKNGKDGFQGTVYVFVPPSDGAPAELLSIEFTGIEHLFRLTKELAVSREKSKVKDREKTKDNDLGKGFGR</sequence>
<reference evidence="3" key="1">
    <citation type="submission" date="2016-06" db="EMBL/GenBank/DDBJ databases">
        <authorList>
            <person name="Xu Y."/>
            <person name="Nagy A."/>
            <person name="Yan X."/>
            <person name="Kim S.W."/>
            <person name="Haley B."/>
            <person name="Liu N.T."/>
            <person name="Nou X."/>
        </authorList>
    </citation>
    <scope>NUCLEOTIDE SEQUENCE [LARGE SCALE GENOMIC DNA]</scope>
    <source>
        <strain evidence="3">ATCC 49129</strain>
    </source>
</reference>
<proteinExistence type="predicted"/>
<protein>
    <submittedName>
        <fullName evidence="2">Uncharacterized protein</fullName>
    </submittedName>
</protein>
<evidence type="ECO:0000313" key="2">
    <source>
        <dbReference type="EMBL" id="ANJ70989.1"/>
    </source>
</evidence>
<dbReference type="Proteomes" id="UP000078572">
    <property type="component" value="Chromosome 1"/>
</dbReference>
<evidence type="ECO:0000256" key="1">
    <source>
        <dbReference type="SAM" id="MobiDB-lite"/>
    </source>
</evidence>
<evidence type="ECO:0000313" key="3">
    <source>
        <dbReference type="Proteomes" id="UP000078572"/>
    </source>
</evidence>
<dbReference type="EMBL" id="CP016022">
    <property type="protein sequence ID" value="ANJ70989.1"/>
    <property type="molecule type" value="Genomic_DNA"/>
</dbReference>
<gene>
    <name evidence="2" type="ORF">A9Y76_00140</name>
</gene>
<accession>A0A191ZSB2</accession>
<keyword evidence="3" id="KW-1185">Reference proteome</keyword>
<organism evidence="2 3">
    <name type="scientific">Ralstonia insidiosa</name>
    <dbReference type="NCBI Taxonomy" id="190721"/>
    <lineage>
        <taxon>Bacteria</taxon>
        <taxon>Pseudomonadati</taxon>
        <taxon>Pseudomonadota</taxon>
        <taxon>Betaproteobacteria</taxon>
        <taxon>Burkholderiales</taxon>
        <taxon>Burkholderiaceae</taxon>
        <taxon>Ralstonia</taxon>
    </lineage>
</organism>
<name>A0A191ZSB2_9RALS</name>
<dbReference type="AlphaFoldDB" id="A0A191ZSB2"/>
<feature type="region of interest" description="Disordered" evidence="1">
    <location>
        <begin position="237"/>
        <end position="258"/>
    </location>
</feature>
<feature type="compositionally biased region" description="Basic and acidic residues" evidence="1">
    <location>
        <begin position="237"/>
        <end position="252"/>
    </location>
</feature>